<keyword evidence="2" id="KW-1185">Reference proteome</keyword>
<evidence type="ECO:0000313" key="2">
    <source>
        <dbReference type="Proteomes" id="UP000043763"/>
    </source>
</evidence>
<accession>A0A0G4K7P8</accession>
<evidence type="ECO:0000313" key="1">
    <source>
        <dbReference type="EMBL" id="CRF33648.1"/>
    </source>
</evidence>
<organism evidence="1 2">
    <name type="scientific">Brachyspira suanatina</name>
    <dbReference type="NCBI Taxonomy" id="381802"/>
    <lineage>
        <taxon>Bacteria</taxon>
        <taxon>Pseudomonadati</taxon>
        <taxon>Spirochaetota</taxon>
        <taxon>Spirochaetia</taxon>
        <taxon>Brachyspirales</taxon>
        <taxon>Brachyspiraceae</taxon>
        <taxon>Brachyspira</taxon>
    </lineage>
</organism>
<dbReference type="EMBL" id="CVLB01000001">
    <property type="protein sequence ID" value="CRF33648.1"/>
    <property type="molecule type" value="Genomic_DNA"/>
</dbReference>
<dbReference type="AlphaFoldDB" id="A0A0G4K7P8"/>
<gene>
    <name evidence="1" type="ORF">BRSU_1578</name>
</gene>
<evidence type="ECO:0008006" key="3">
    <source>
        <dbReference type="Google" id="ProtNLM"/>
    </source>
</evidence>
<sequence length="283" mass="34574">MVVLYERYGNHSNRLIQNMHFEAYCKHYNIPFYNLDFYDMEDIYGIKTEVNYTNMNKLLSYVLTKKRKITENVIWEINKVKFSLILLYVYDQKWHENNYELYEKQILKHKKSIILVKSWYFRCNNYINMYRDYFVKKYTPINLNSEEYNSIKNMFVNYDIKVGIHIRKGDYKEWNGGQYYYEDNVYNDIIEQFVNLHKNKRILFILFSNEEITLKPNYDYVISKCKWYEDHSLMSICDYLIGPPSTFTSWASFIGNVPMYHIKDKHKNIELSDFILNGIYNII</sequence>
<dbReference type="Proteomes" id="UP000043763">
    <property type="component" value="Unassembled WGS sequence"/>
</dbReference>
<proteinExistence type="predicted"/>
<protein>
    <recommendedName>
        <fullName evidence="3">Glycosyl transferase family 11</fullName>
    </recommendedName>
</protein>
<name>A0A0G4K7P8_9SPIR</name>
<reference evidence="2" key="1">
    <citation type="submission" date="2015-04" db="EMBL/GenBank/DDBJ databases">
        <authorList>
            <person name="Mushtaq Mamoona"/>
        </authorList>
    </citation>
    <scope>NUCLEOTIDE SEQUENCE [LARGE SCALE GENOMIC DNA]</scope>
    <source>
        <strain evidence="2">AN4859/03</strain>
    </source>
</reference>
<dbReference type="OrthoDB" id="9794601at2"/>
<dbReference type="RefSeq" id="WP_048594795.1">
    <property type="nucleotide sequence ID" value="NZ_CVLB01000001.1"/>
</dbReference>